<dbReference type="EMBL" id="MZNU01000373">
    <property type="protein sequence ID" value="OWO98951.1"/>
    <property type="molecule type" value="Genomic_DNA"/>
</dbReference>
<sequence>MAGRRVDVESKEAEGQLEPANCEAVCNPGRAQTSLSQPFQGCEGDCRLEGVDSWTWIVWILEAEPAIRHGIEEFVSGISAAIPSPIHVSSPRLPIA</sequence>
<dbReference type="AlphaFoldDB" id="A0A218YU67"/>
<evidence type="ECO:0000313" key="1">
    <source>
        <dbReference type="EMBL" id="OWO98951.1"/>
    </source>
</evidence>
<name>A0A218YU67_9HELO</name>
<proteinExistence type="predicted"/>
<reference evidence="1 2" key="1">
    <citation type="submission" date="2017-04" db="EMBL/GenBank/DDBJ databases">
        <title>Draft genome sequence of Marssonina coronaria NL1: causal agent of apple blotch.</title>
        <authorList>
            <person name="Cheng Q."/>
        </authorList>
    </citation>
    <scope>NUCLEOTIDE SEQUENCE [LARGE SCALE GENOMIC DNA]</scope>
    <source>
        <strain evidence="1 2">NL1</strain>
    </source>
</reference>
<comment type="caution">
    <text evidence="1">The sequence shown here is derived from an EMBL/GenBank/DDBJ whole genome shotgun (WGS) entry which is preliminary data.</text>
</comment>
<dbReference type="Proteomes" id="UP000242519">
    <property type="component" value="Unassembled WGS sequence"/>
</dbReference>
<evidence type="ECO:0000313" key="2">
    <source>
        <dbReference type="Proteomes" id="UP000242519"/>
    </source>
</evidence>
<protein>
    <submittedName>
        <fullName evidence="1">Uncharacterized protein</fullName>
    </submittedName>
</protein>
<accession>A0A218YU67</accession>
<dbReference type="InParanoid" id="A0A218YU67"/>
<keyword evidence="2" id="KW-1185">Reference proteome</keyword>
<organism evidence="1 2">
    <name type="scientific">Diplocarpon coronariae</name>
    <dbReference type="NCBI Taxonomy" id="2795749"/>
    <lineage>
        <taxon>Eukaryota</taxon>
        <taxon>Fungi</taxon>
        <taxon>Dikarya</taxon>
        <taxon>Ascomycota</taxon>
        <taxon>Pezizomycotina</taxon>
        <taxon>Leotiomycetes</taxon>
        <taxon>Helotiales</taxon>
        <taxon>Drepanopezizaceae</taxon>
        <taxon>Diplocarpon</taxon>
    </lineage>
</organism>
<gene>
    <name evidence="1" type="ORF">B2J93_6101</name>
</gene>